<dbReference type="RefSeq" id="WP_162334744.1">
    <property type="nucleotide sequence ID" value="NZ_CP048113.1"/>
</dbReference>
<evidence type="ECO:0000313" key="3">
    <source>
        <dbReference type="Proteomes" id="UP000476411"/>
    </source>
</evidence>
<feature type="compositionally biased region" description="Acidic residues" evidence="1">
    <location>
        <begin position="33"/>
        <end position="51"/>
    </location>
</feature>
<gene>
    <name evidence="2" type="ORF">GWR21_26575</name>
</gene>
<name>A0A6B9ZKS1_9BACT</name>
<dbReference type="Proteomes" id="UP000476411">
    <property type="component" value="Chromosome"/>
</dbReference>
<evidence type="ECO:0008006" key="4">
    <source>
        <dbReference type="Google" id="ProtNLM"/>
    </source>
</evidence>
<dbReference type="EMBL" id="CP048113">
    <property type="protein sequence ID" value="QHS63020.1"/>
    <property type="molecule type" value="Genomic_DNA"/>
</dbReference>
<proteinExistence type="predicted"/>
<accession>A0A6B9ZKS1</accession>
<evidence type="ECO:0000313" key="2">
    <source>
        <dbReference type="EMBL" id="QHS63020.1"/>
    </source>
</evidence>
<feature type="region of interest" description="Disordered" evidence="1">
    <location>
        <begin position="1"/>
        <end position="69"/>
    </location>
</feature>
<dbReference type="KEGG" id="chih:GWR21_26575"/>
<protein>
    <recommendedName>
        <fullName evidence="4">YfhD family protein</fullName>
    </recommendedName>
</protein>
<keyword evidence="3" id="KW-1185">Reference proteome</keyword>
<evidence type="ECO:0000256" key="1">
    <source>
        <dbReference type="SAM" id="MobiDB-lite"/>
    </source>
</evidence>
<organism evidence="2 3">
    <name type="scientific">Chitinophaga agri</name>
    <dbReference type="NCBI Taxonomy" id="2703787"/>
    <lineage>
        <taxon>Bacteria</taxon>
        <taxon>Pseudomonadati</taxon>
        <taxon>Bacteroidota</taxon>
        <taxon>Chitinophagia</taxon>
        <taxon>Chitinophagales</taxon>
        <taxon>Chitinophagaceae</taxon>
        <taxon>Chitinophaga</taxon>
    </lineage>
</organism>
<sequence length="69" mass="7812">MIDFYLNSDRNNEQTSAGNEEEIVHTGSGGAFDETESATDEAEWELTDEQLDERLENTEKAANKKRPAY</sequence>
<reference evidence="2 3" key="1">
    <citation type="submission" date="2020-01" db="EMBL/GenBank/DDBJ databases">
        <title>Complete genome sequence of Chitinophaga sp. H33E-04 isolated from quinoa roots.</title>
        <authorList>
            <person name="Weon H.-Y."/>
            <person name="Lee S.A."/>
        </authorList>
    </citation>
    <scope>NUCLEOTIDE SEQUENCE [LARGE SCALE GENOMIC DNA]</scope>
    <source>
        <strain evidence="2 3">H33E-04</strain>
    </source>
</reference>
<dbReference type="AlphaFoldDB" id="A0A6B9ZKS1"/>
<feature type="compositionally biased region" description="Basic and acidic residues" evidence="1">
    <location>
        <begin position="52"/>
        <end position="62"/>
    </location>
</feature>